<dbReference type="PANTHER" id="PTHR22935">
    <property type="entry name" value="PENICILLIN-BINDING PROTEIN"/>
    <property type="match status" value="1"/>
</dbReference>
<organism evidence="4 5">
    <name type="scientific">Flectobacillus roseus</name>
    <dbReference type="NCBI Taxonomy" id="502259"/>
    <lineage>
        <taxon>Bacteria</taxon>
        <taxon>Pseudomonadati</taxon>
        <taxon>Bacteroidota</taxon>
        <taxon>Cytophagia</taxon>
        <taxon>Cytophagales</taxon>
        <taxon>Flectobacillaceae</taxon>
        <taxon>Flectobacillus</taxon>
    </lineage>
</organism>
<dbReference type="Proteomes" id="UP001236507">
    <property type="component" value="Unassembled WGS sequence"/>
</dbReference>
<keyword evidence="2" id="KW-0732">Signal</keyword>
<dbReference type="GO" id="GO:0016787">
    <property type="term" value="F:hydrolase activity"/>
    <property type="evidence" value="ECO:0007669"/>
    <property type="project" value="UniProtKB-KW"/>
</dbReference>
<proteinExistence type="inferred from homology"/>
<name>A0ABT6Y4I6_9BACT</name>
<comment type="similarity">
    <text evidence="1">Belongs to the beta-lactamase family.</text>
</comment>
<dbReference type="Pfam" id="PF00144">
    <property type="entry name" value="Beta-lactamase"/>
    <property type="match status" value="1"/>
</dbReference>
<dbReference type="SUPFAM" id="SSF56601">
    <property type="entry name" value="beta-lactamase/transpeptidase-like"/>
    <property type="match status" value="1"/>
</dbReference>
<dbReference type="Gene3D" id="3.40.710.10">
    <property type="entry name" value="DD-peptidase/beta-lactamase superfamily"/>
    <property type="match status" value="1"/>
</dbReference>
<feature type="domain" description="Beta-lactamase-related" evidence="3">
    <location>
        <begin position="46"/>
        <end position="366"/>
    </location>
</feature>
<dbReference type="EMBL" id="JASHIF010000003">
    <property type="protein sequence ID" value="MDI9858484.1"/>
    <property type="molecule type" value="Genomic_DNA"/>
</dbReference>
<dbReference type="PANTHER" id="PTHR22935:SF95">
    <property type="entry name" value="BETA-LACTAMASE-LIKE 1-RELATED"/>
    <property type="match status" value="1"/>
</dbReference>
<dbReference type="InterPro" id="IPR001466">
    <property type="entry name" value="Beta-lactam-related"/>
</dbReference>
<gene>
    <name evidence="4" type="ORF">QM524_04625</name>
</gene>
<evidence type="ECO:0000259" key="3">
    <source>
        <dbReference type="Pfam" id="PF00144"/>
    </source>
</evidence>
<protein>
    <submittedName>
        <fullName evidence="4">Serine hydrolase</fullName>
    </submittedName>
</protein>
<dbReference type="InterPro" id="IPR013783">
    <property type="entry name" value="Ig-like_fold"/>
</dbReference>
<dbReference type="InterPro" id="IPR012338">
    <property type="entry name" value="Beta-lactam/transpept-like"/>
</dbReference>
<evidence type="ECO:0000313" key="4">
    <source>
        <dbReference type="EMBL" id="MDI9858484.1"/>
    </source>
</evidence>
<comment type="caution">
    <text evidence="4">The sequence shown here is derived from an EMBL/GenBank/DDBJ whole genome shotgun (WGS) entry which is preliminary data.</text>
</comment>
<evidence type="ECO:0000313" key="5">
    <source>
        <dbReference type="Proteomes" id="UP001236507"/>
    </source>
</evidence>
<sequence>MKQGLRMLQLLRLYCSLFLFLCTFFNNTLFAQQQNASNKGIFTILDNNADYLLKKSNTYSVSIGIVKNGKVYTKHYGEIDKGKGNKADNKTSFDVASVTKVMTGYLMAKAVLEKKVNLDDDIRKYLNGSYPNLAYKGIPVRIKDLISFQSSFDREIPDFSYLKKNMDDSTCFRIKKIDESYSKKQFLEDLETIKLDTIPGKKHKYSNTSLELSALILEKVYNKNFETLLSESFFSETKMKETKRNIKIDNSLASGYNNNYLLMPNSFTNLWAAGGNRNSTMNDLIKFLRFELDPKNKIVQESQRNISNSDQSWNGYFWDEIGVSENGKYCFKHGGAFGTNTLFIVYPELQIGICVIVNISGENTFGNLYETVVKIVEDLETTSTEKINYGYRLTEDKVIFSFEYNRKLDPKLIKRITVAGSFNDWNPERKDFKMHLKGNNIYELEVPKSQFEKGKTYAFKFVINQTSWINTPKYALNTDKTEDNNLTFKIE</sequence>
<feature type="signal peptide" evidence="2">
    <location>
        <begin position="1"/>
        <end position="31"/>
    </location>
</feature>
<reference evidence="4 5" key="1">
    <citation type="submission" date="2023-05" db="EMBL/GenBank/DDBJ databases">
        <title>Novel species of genus Flectobacillus isolated from stream in China.</title>
        <authorList>
            <person name="Lu H."/>
        </authorList>
    </citation>
    <scope>NUCLEOTIDE SEQUENCE [LARGE SCALE GENOMIC DNA]</scope>
    <source>
        <strain evidence="4 5">KCTC 42575</strain>
    </source>
</reference>
<accession>A0ABT6Y4I6</accession>
<dbReference type="InterPro" id="IPR051478">
    <property type="entry name" value="Beta-lactamase-like_AB/R"/>
</dbReference>
<dbReference type="RefSeq" id="WP_283343684.1">
    <property type="nucleotide sequence ID" value="NZ_JASHIF010000003.1"/>
</dbReference>
<dbReference type="Gene3D" id="2.60.40.10">
    <property type="entry name" value="Immunoglobulins"/>
    <property type="match status" value="1"/>
</dbReference>
<dbReference type="SUPFAM" id="SSF81296">
    <property type="entry name" value="E set domains"/>
    <property type="match status" value="1"/>
</dbReference>
<evidence type="ECO:0000256" key="1">
    <source>
        <dbReference type="ARBA" id="ARBA00038473"/>
    </source>
</evidence>
<keyword evidence="4" id="KW-0378">Hydrolase</keyword>
<dbReference type="InterPro" id="IPR014756">
    <property type="entry name" value="Ig_E-set"/>
</dbReference>
<feature type="chain" id="PRO_5047334686" evidence="2">
    <location>
        <begin position="32"/>
        <end position="491"/>
    </location>
</feature>
<keyword evidence="5" id="KW-1185">Reference proteome</keyword>
<evidence type="ECO:0000256" key="2">
    <source>
        <dbReference type="SAM" id="SignalP"/>
    </source>
</evidence>